<protein>
    <submittedName>
        <fullName evidence="1">Uncharacterized protein</fullName>
    </submittedName>
</protein>
<evidence type="ECO:0000313" key="2">
    <source>
        <dbReference type="Proteomes" id="UP001597214"/>
    </source>
</evidence>
<name>A0ABW4LK58_9BACI</name>
<comment type="caution">
    <text evidence="1">The sequence shown here is derived from an EMBL/GenBank/DDBJ whole genome shotgun (WGS) entry which is preliminary data.</text>
</comment>
<organism evidence="1 2">
    <name type="scientific">Bacillus salitolerans</name>
    <dbReference type="NCBI Taxonomy" id="1437434"/>
    <lineage>
        <taxon>Bacteria</taxon>
        <taxon>Bacillati</taxon>
        <taxon>Bacillota</taxon>
        <taxon>Bacilli</taxon>
        <taxon>Bacillales</taxon>
        <taxon>Bacillaceae</taxon>
        <taxon>Bacillus</taxon>
    </lineage>
</organism>
<sequence>MAKIRRSKLQISRHHVEWKEKRDNSILCPDCVPQDEDESLFCSPFTCPERIPQPEFPSPNSSLPPEELEELNECIEKANRLLLALGLERDEENLRAFQDSLRGLRKQCISVTVACQEEKQPLKRTGTIVDAGVNFLILQTDVGNLLLIPFENIVQIKHLDNQIPMIEDQELLDINQCLRRAITLHFSEIVPKSPFLLNLFFGIELSLFLESYIGCLLYVKEKDEENEIEGTLLLTDKGKLELSVEGEKRGIDFDEVCTIEIEQEALTTRLFDCHIINHYTKGILY</sequence>
<evidence type="ECO:0000313" key="1">
    <source>
        <dbReference type="EMBL" id="MFD1735423.1"/>
    </source>
</evidence>
<accession>A0ABW4LK58</accession>
<dbReference type="Proteomes" id="UP001597214">
    <property type="component" value="Unassembled WGS sequence"/>
</dbReference>
<keyword evidence="2" id="KW-1185">Reference proteome</keyword>
<dbReference type="EMBL" id="JBHUEM010000003">
    <property type="protein sequence ID" value="MFD1735423.1"/>
    <property type="molecule type" value="Genomic_DNA"/>
</dbReference>
<gene>
    <name evidence="1" type="ORF">ACFSCX_02500</name>
</gene>
<proteinExistence type="predicted"/>
<reference evidence="2" key="1">
    <citation type="journal article" date="2019" name="Int. J. Syst. Evol. Microbiol.">
        <title>The Global Catalogue of Microorganisms (GCM) 10K type strain sequencing project: providing services to taxonomists for standard genome sequencing and annotation.</title>
        <authorList>
            <consortium name="The Broad Institute Genomics Platform"/>
            <consortium name="The Broad Institute Genome Sequencing Center for Infectious Disease"/>
            <person name="Wu L."/>
            <person name="Ma J."/>
        </authorList>
    </citation>
    <scope>NUCLEOTIDE SEQUENCE [LARGE SCALE GENOMIC DNA]</scope>
    <source>
        <strain evidence="2">CCUG 49339</strain>
    </source>
</reference>
<dbReference type="RefSeq" id="WP_377926522.1">
    <property type="nucleotide sequence ID" value="NZ_JBHUEM010000003.1"/>
</dbReference>